<name>A0AAW1S215_9CHLO</name>
<feature type="compositionally biased region" description="Basic residues" evidence="2">
    <location>
        <begin position="372"/>
        <end position="392"/>
    </location>
</feature>
<evidence type="ECO:0008006" key="5">
    <source>
        <dbReference type="Google" id="ProtNLM"/>
    </source>
</evidence>
<dbReference type="EMBL" id="JALJOS010000004">
    <property type="protein sequence ID" value="KAK9840025.1"/>
    <property type="molecule type" value="Genomic_DNA"/>
</dbReference>
<feature type="region of interest" description="Disordered" evidence="2">
    <location>
        <begin position="321"/>
        <end position="392"/>
    </location>
</feature>
<feature type="compositionally biased region" description="Low complexity" evidence="2">
    <location>
        <begin position="332"/>
        <end position="343"/>
    </location>
</feature>
<evidence type="ECO:0000256" key="2">
    <source>
        <dbReference type="SAM" id="MobiDB-lite"/>
    </source>
</evidence>
<comment type="similarity">
    <text evidence="1">Belongs to the FAM98 family.</text>
</comment>
<dbReference type="PANTHER" id="PTHR31353">
    <property type="entry name" value="FAM98"/>
    <property type="match status" value="1"/>
</dbReference>
<dbReference type="Pfam" id="PF10239">
    <property type="entry name" value="DUF2465"/>
    <property type="match status" value="1"/>
</dbReference>
<feature type="compositionally biased region" description="Gly residues" evidence="2">
    <location>
        <begin position="344"/>
        <end position="355"/>
    </location>
</feature>
<keyword evidence="4" id="KW-1185">Reference proteome</keyword>
<sequence length="392" mass="41215">MDAAGRASDLLERLKDSRLGRGVSEEDLQGTSHSAALCHACVALAAAISNGSPAFPPSDPKLVQGAVDAVRKAAASLEQEGTGGGRLDTALKRLDRALDKTSRADERLTVLERLVARLQALRLIAHNASEQPMDVDDEAAASDPEQAEHMQGVGGDAAEVSAIIMDLAQGLNADGSRDSAADCLKAIHAQLDQLLPQLPASFFEPLVSRESLSEEQVGALGELHKEMWGEYRVRRRMLMERIKVTLQSFMWAERLKDRTEAAQAQACIDASIGGMRDEPAVSLDDVFLATQGDLVPMCSRVTSGAKGSFASLVKGVIIGSVPDRGGRTEGRAAAAAMPAWTARSGGGGGGRGSRGSGRHSSAAPHGQDQHSKGRGGRRSHGGHQGKGKRGRT</sequence>
<dbReference type="InterPro" id="IPR018797">
    <property type="entry name" value="FAM98"/>
</dbReference>
<dbReference type="Proteomes" id="UP001438707">
    <property type="component" value="Unassembled WGS sequence"/>
</dbReference>
<feature type="region of interest" description="Disordered" evidence="2">
    <location>
        <begin position="132"/>
        <end position="151"/>
    </location>
</feature>
<evidence type="ECO:0000256" key="1">
    <source>
        <dbReference type="ARBA" id="ARBA00007218"/>
    </source>
</evidence>
<dbReference type="PANTHER" id="PTHR31353:SF1">
    <property type="entry name" value="PROTEIN FAM98B"/>
    <property type="match status" value="1"/>
</dbReference>
<evidence type="ECO:0000313" key="3">
    <source>
        <dbReference type="EMBL" id="KAK9840025.1"/>
    </source>
</evidence>
<proteinExistence type="inferred from homology"/>
<dbReference type="AlphaFoldDB" id="A0AAW1S215"/>
<protein>
    <recommendedName>
        <fullName evidence="5">Protein FAM98B</fullName>
    </recommendedName>
</protein>
<organism evidence="3 4">
    <name type="scientific">Apatococcus lobatus</name>
    <dbReference type="NCBI Taxonomy" id="904363"/>
    <lineage>
        <taxon>Eukaryota</taxon>
        <taxon>Viridiplantae</taxon>
        <taxon>Chlorophyta</taxon>
        <taxon>core chlorophytes</taxon>
        <taxon>Trebouxiophyceae</taxon>
        <taxon>Chlorellales</taxon>
        <taxon>Chlorellaceae</taxon>
        <taxon>Apatococcus</taxon>
    </lineage>
</organism>
<evidence type="ECO:0000313" key="4">
    <source>
        <dbReference type="Proteomes" id="UP001438707"/>
    </source>
</evidence>
<accession>A0AAW1S215</accession>
<comment type="caution">
    <text evidence="3">The sequence shown here is derived from an EMBL/GenBank/DDBJ whole genome shotgun (WGS) entry which is preliminary data.</text>
</comment>
<reference evidence="3 4" key="1">
    <citation type="journal article" date="2024" name="Nat. Commun.">
        <title>Phylogenomics reveals the evolutionary origins of lichenization in chlorophyte algae.</title>
        <authorList>
            <person name="Puginier C."/>
            <person name="Libourel C."/>
            <person name="Otte J."/>
            <person name="Skaloud P."/>
            <person name="Haon M."/>
            <person name="Grisel S."/>
            <person name="Petersen M."/>
            <person name="Berrin J.G."/>
            <person name="Delaux P.M."/>
            <person name="Dal Grande F."/>
            <person name="Keller J."/>
        </authorList>
    </citation>
    <scope>NUCLEOTIDE SEQUENCE [LARGE SCALE GENOMIC DNA]</scope>
    <source>
        <strain evidence="3 4">SAG 2145</strain>
    </source>
</reference>
<gene>
    <name evidence="3" type="ORF">WJX74_002283</name>
</gene>